<evidence type="ECO:0000313" key="2">
    <source>
        <dbReference type="Proteomes" id="UP000799757"/>
    </source>
</evidence>
<organism evidence="1 2">
    <name type="scientific">Melanomma pulvis-pyrius CBS 109.77</name>
    <dbReference type="NCBI Taxonomy" id="1314802"/>
    <lineage>
        <taxon>Eukaryota</taxon>
        <taxon>Fungi</taxon>
        <taxon>Dikarya</taxon>
        <taxon>Ascomycota</taxon>
        <taxon>Pezizomycotina</taxon>
        <taxon>Dothideomycetes</taxon>
        <taxon>Pleosporomycetidae</taxon>
        <taxon>Pleosporales</taxon>
        <taxon>Melanommataceae</taxon>
        <taxon>Melanomma</taxon>
    </lineage>
</organism>
<evidence type="ECO:0000313" key="1">
    <source>
        <dbReference type="EMBL" id="KAF2798422.1"/>
    </source>
</evidence>
<sequence length="158" mass="17735">MALWNLTRRQGLGGVLTRTRRSPEAMSQVPQHTMKNKRNVVVKKCLARSVIVATLGPCPEKGMRKLVTNASSESDEDMENNSHLRTFNSYCQGIKIINLRGLLVWETTDSASALWYYVDFAQTLRSSSCPNASFTQPYHDKEGGEVVTFETAVKTHKL</sequence>
<dbReference type="EMBL" id="MU001784">
    <property type="protein sequence ID" value="KAF2798422.1"/>
    <property type="molecule type" value="Genomic_DNA"/>
</dbReference>
<protein>
    <submittedName>
        <fullName evidence="1">Uncharacterized protein</fullName>
    </submittedName>
</protein>
<reference evidence="1" key="1">
    <citation type="journal article" date="2020" name="Stud. Mycol.">
        <title>101 Dothideomycetes genomes: a test case for predicting lifestyles and emergence of pathogens.</title>
        <authorList>
            <person name="Haridas S."/>
            <person name="Albert R."/>
            <person name="Binder M."/>
            <person name="Bloem J."/>
            <person name="Labutti K."/>
            <person name="Salamov A."/>
            <person name="Andreopoulos B."/>
            <person name="Baker S."/>
            <person name="Barry K."/>
            <person name="Bills G."/>
            <person name="Bluhm B."/>
            <person name="Cannon C."/>
            <person name="Castanera R."/>
            <person name="Culley D."/>
            <person name="Daum C."/>
            <person name="Ezra D."/>
            <person name="Gonzalez J."/>
            <person name="Henrissat B."/>
            <person name="Kuo A."/>
            <person name="Liang C."/>
            <person name="Lipzen A."/>
            <person name="Lutzoni F."/>
            <person name="Magnuson J."/>
            <person name="Mondo S."/>
            <person name="Nolan M."/>
            <person name="Ohm R."/>
            <person name="Pangilinan J."/>
            <person name="Park H.-J."/>
            <person name="Ramirez L."/>
            <person name="Alfaro M."/>
            <person name="Sun H."/>
            <person name="Tritt A."/>
            <person name="Yoshinaga Y."/>
            <person name="Zwiers L.-H."/>
            <person name="Turgeon B."/>
            <person name="Goodwin S."/>
            <person name="Spatafora J."/>
            <person name="Crous P."/>
            <person name="Grigoriev I."/>
        </authorList>
    </citation>
    <scope>NUCLEOTIDE SEQUENCE</scope>
    <source>
        <strain evidence="1">CBS 109.77</strain>
    </source>
</reference>
<name>A0A6A6XPX0_9PLEO</name>
<keyword evidence="2" id="KW-1185">Reference proteome</keyword>
<dbReference type="AlphaFoldDB" id="A0A6A6XPX0"/>
<proteinExistence type="predicted"/>
<dbReference type="Proteomes" id="UP000799757">
    <property type="component" value="Unassembled WGS sequence"/>
</dbReference>
<gene>
    <name evidence="1" type="ORF">K505DRAFT_333439</name>
</gene>
<accession>A0A6A6XPX0</accession>